<dbReference type="PANTHER" id="PTHR13438">
    <property type="entry name" value="AMINOACYL TRNA SYNTHASE COMPLEX-INTERACTING MULTIFUNCTIONAL PROTEIN"/>
    <property type="match status" value="1"/>
</dbReference>
<dbReference type="InterPro" id="IPR041503">
    <property type="entry name" value="AIMP2_thioredoxin"/>
</dbReference>
<name>A0A0R3WCP7_TAEAS</name>
<evidence type="ECO:0000256" key="3">
    <source>
        <dbReference type="ARBA" id="ARBA00022917"/>
    </source>
</evidence>
<comment type="subcellular location">
    <subcellularLocation>
        <location evidence="1">Cytoplasm</location>
    </subcellularLocation>
</comment>
<proteinExistence type="predicted"/>
<feature type="domain" description="AIMP2 thioredoxin-like" evidence="5">
    <location>
        <begin position="55"/>
        <end position="130"/>
    </location>
</feature>
<feature type="compositionally biased region" description="Polar residues" evidence="4">
    <location>
        <begin position="1"/>
        <end position="16"/>
    </location>
</feature>
<dbReference type="InterPro" id="IPR042360">
    <property type="entry name" value="AIMP2"/>
</dbReference>
<evidence type="ECO:0000259" key="5">
    <source>
        <dbReference type="Pfam" id="PF18569"/>
    </source>
</evidence>
<protein>
    <submittedName>
        <fullName evidence="8">Thioredoxin_16 domain-containing protein</fullName>
    </submittedName>
</protein>
<organism evidence="8">
    <name type="scientific">Taenia asiatica</name>
    <name type="common">Asian tapeworm</name>
    <dbReference type="NCBI Taxonomy" id="60517"/>
    <lineage>
        <taxon>Eukaryota</taxon>
        <taxon>Metazoa</taxon>
        <taxon>Spiralia</taxon>
        <taxon>Lophotrochozoa</taxon>
        <taxon>Platyhelminthes</taxon>
        <taxon>Cestoda</taxon>
        <taxon>Eucestoda</taxon>
        <taxon>Cyclophyllidea</taxon>
        <taxon>Taeniidae</taxon>
        <taxon>Taenia</taxon>
    </lineage>
</organism>
<dbReference type="GO" id="GO:0017101">
    <property type="term" value="C:aminoacyl-tRNA synthetase multienzyme complex"/>
    <property type="evidence" value="ECO:0007669"/>
    <property type="project" value="InterPro"/>
</dbReference>
<dbReference type="GO" id="GO:0005737">
    <property type="term" value="C:cytoplasm"/>
    <property type="evidence" value="ECO:0007669"/>
    <property type="project" value="UniProtKB-SubCell"/>
</dbReference>
<dbReference type="OrthoDB" id="6261826at2759"/>
<evidence type="ECO:0000256" key="2">
    <source>
        <dbReference type="ARBA" id="ARBA00022490"/>
    </source>
</evidence>
<gene>
    <name evidence="6" type="ORF">TASK_LOCUS8491</name>
</gene>
<evidence type="ECO:0000313" key="7">
    <source>
        <dbReference type="Proteomes" id="UP000282613"/>
    </source>
</evidence>
<accession>A0A0R3WCP7</accession>
<dbReference type="EMBL" id="UYRS01018814">
    <property type="protein sequence ID" value="VDK40420.1"/>
    <property type="molecule type" value="Genomic_DNA"/>
</dbReference>
<reference evidence="8" key="1">
    <citation type="submission" date="2017-02" db="UniProtKB">
        <authorList>
            <consortium name="WormBaseParasite"/>
        </authorList>
    </citation>
    <scope>IDENTIFICATION</scope>
</reference>
<evidence type="ECO:0000256" key="1">
    <source>
        <dbReference type="ARBA" id="ARBA00004496"/>
    </source>
</evidence>
<dbReference type="PANTHER" id="PTHR13438:SF2">
    <property type="entry name" value="AMINOACYL TRNA SYNTHASE COMPLEX-INTERACTING MULTIFUNCTIONAL PROTEIN 2"/>
    <property type="match status" value="1"/>
</dbReference>
<dbReference type="AlphaFoldDB" id="A0A0R3WCP7"/>
<keyword evidence="7" id="KW-1185">Reference proteome</keyword>
<reference evidence="6 7" key="2">
    <citation type="submission" date="2018-11" db="EMBL/GenBank/DDBJ databases">
        <authorList>
            <consortium name="Pathogen Informatics"/>
        </authorList>
    </citation>
    <scope>NUCLEOTIDE SEQUENCE [LARGE SCALE GENOMIC DNA]</scope>
</reference>
<sequence length="246" mass="26961">MGLVNTSEHASPSQIMDSKVLEPPTQPAKHVEEPATTSISAPVTNLVPFLSPPVVDLAIHCDPKTPPFAILLYSKMLKLGGHNVSLQFYKHSTLASIPEHLPYLEKFFTDQPRSSASKLIISVIWRPCALGCMAISNPFTDLPLYGESAILMYLSSLSPDFAQIFQDLSSIDSAVLTKDAGMLVDCIEKFGKTGIEPFSIEELLLFISCEVAGLSSLVQGASKSWFSRCMSNECFATTKKMIDRYH</sequence>
<evidence type="ECO:0000313" key="6">
    <source>
        <dbReference type="EMBL" id="VDK40420.1"/>
    </source>
</evidence>
<evidence type="ECO:0000313" key="8">
    <source>
        <dbReference type="WBParaSite" id="TASK_0000849001-mRNA-1"/>
    </source>
</evidence>
<dbReference type="Gene3D" id="1.20.1050.130">
    <property type="match status" value="1"/>
</dbReference>
<evidence type="ECO:0000256" key="4">
    <source>
        <dbReference type="SAM" id="MobiDB-lite"/>
    </source>
</evidence>
<feature type="region of interest" description="Disordered" evidence="4">
    <location>
        <begin position="1"/>
        <end position="35"/>
    </location>
</feature>
<dbReference type="WBParaSite" id="TASK_0000849001-mRNA-1">
    <property type="protein sequence ID" value="TASK_0000849001-mRNA-1"/>
    <property type="gene ID" value="TASK_0000849001"/>
</dbReference>
<dbReference type="Proteomes" id="UP000282613">
    <property type="component" value="Unassembled WGS sequence"/>
</dbReference>
<dbReference type="GO" id="GO:0006412">
    <property type="term" value="P:translation"/>
    <property type="evidence" value="ECO:0007669"/>
    <property type="project" value="UniProtKB-KW"/>
</dbReference>
<dbReference type="Pfam" id="PF18569">
    <property type="entry name" value="Thioredoxin_16"/>
    <property type="match status" value="1"/>
</dbReference>
<keyword evidence="3" id="KW-0648">Protein biosynthesis</keyword>
<keyword evidence="2" id="KW-0963">Cytoplasm</keyword>